<evidence type="ECO:0000313" key="3">
    <source>
        <dbReference type="Proteomes" id="UP001438292"/>
    </source>
</evidence>
<dbReference type="Proteomes" id="UP001438292">
    <property type="component" value="Unassembled WGS sequence"/>
</dbReference>
<protein>
    <recommendedName>
        <fullName evidence="4">C-type lysozyme inhibitor domain-containing protein</fullName>
    </recommendedName>
</protein>
<reference evidence="2 3" key="1">
    <citation type="submission" date="2024-05" db="EMBL/GenBank/DDBJ databases">
        <authorList>
            <person name="De Oliveira J.P."/>
            <person name="Noriler S.A."/>
            <person name="De Oliveira A.G."/>
            <person name="Sipoli D.S."/>
        </authorList>
    </citation>
    <scope>NUCLEOTIDE SEQUENCE [LARGE SCALE GENOMIC DNA]</scope>
    <source>
        <strain evidence="2 3">LABIM186</strain>
    </source>
</reference>
<dbReference type="EMBL" id="JBDQQU010000001">
    <property type="protein sequence ID" value="MEO3952884.1"/>
    <property type="molecule type" value="Genomic_DNA"/>
</dbReference>
<evidence type="ECO:0008006" key="4">
    <source>
        <dbReference type="Google" id="ProtNLM"/>
    </source>
</evidence>
<gene>
    <name evidence="2" type="ORF">ABH309_00270</name>
</gene>
<evidence type="ECO:0000256" key="1">
    <source>
        <dbReference type="SAM" id="SignalP"/>
    </source>
</evidence>
<sequence>MNKKSSLFMLVFALSSGAQAGNIKHLCNPAEKVIFTCETGKKVASVCMVGKQGLHSLIQYRFGQIGRMEISIPENPVDPSNAVSYGTLSYSGGGGAYLRFSRGNYRYTTYTGMGKGWDKTGITVERDNKLLANLLCKESDVPNDAFSRLNVPKDNTGFEIP</sequence>
<keyword evidence="3" id="KW-1185">Reference proteome</keyword>
<dbReference type="RefSeq" id="WP_346195051.1">
    <property type="nucleotide sequence ID" value="NZ_JBDJHV010000016.1"/>
</dbReference>
<name>A0ABV0GZR5_9NEIS</name>
<feature type="chain" id="PRO_5046592444" description="C-type lysozyme inhibitor domain-containing protein" evidence="1">
    <location>
        <begin position="21"/>
        <end position="161"/>
    </location>
</feature>
<keyword evidence="1" id="KW-0732">Signal</keyword>
<proteinExistence type="predicted"/>
<feature type="signal peptide" evidence="1">
    <location>
        <begin position="1"/>
        <end position="20"/>
    </location>
</feature>
<evidence type="ECO:0000313" key="2">
    <source>
        <dbReference type="EMBL" id="MEO3952884.1"/>
    </source>
</evidence>
<comment type="caution">
    <text evidence="2">The sequence shown here is derived from an EMBL/GenBank/DDBJ whole genome shotgun (WGS) entry which is preliminary data.</text>
</comment>
<organism evidence="2 3">
    <name type="scientific">Chromobacterium piscinae</name>
    <dbReference type="NCBI Taxonomy" id="686831"/>
    <lineage>
        <taxon>Bacteria</taxon>
        <taxon>Pseudomonadati</taxon>
        <taxon>Pseudomonadota</taxon>
        <taxon>Betaproteobacteria</taxon>
        <taxon>Neisseriales</taxon>
        <taxon>Chromobacteriaceae</taxon>
        <taxon>Chromobacterium</taxon>
    </lineage>
</organism>
<accession>A0ABV0GZR5</accession>